<dbReference type="GO" id="GO:0030246">
    <property type="term" value="F:carbohydrate binding"/>
    <property type="evidence" value="ECO:0007669"/>
    <property type="project" value="UniProtKB-ARBA"/>
</dbReference>
<dbReference type="InterPro" id="IPR028082">
    <property type="entry name" value="Peripla_BP_I"/>
</dbReference>
<feature type="domain" description="Periplasmic binding protein" evidence="5">
    <location>
        <begin position="59"/>
        <end position="312"/>
    </location>
</feature>
<protein>
    <submittedName>
        <fullName evidence="6">TMAO reductase system periplasmic protein TorT</fullName>
    </submittedName>
</protein>
<comment type="subcellular location">
    <subcellularLocation>
        <location evidence="1">Cell envelope</location>
    </subcellularLocation>
</comment>
<feature type="chain" id="PRO_5041670767" evidence="4">
    <location>
        <begin position="24"/>
        <end position="353"/>
    </location>
</feature>
<evidence type="ECO:0000256" key="2">
    <source>
        <dbReference type="ARBA" id="ARBA00007639"/>
    </source>
</evidence>
<accession>A0AA92H7G5</accession>
<name>A0AA92H7G5_RHIRH</name>
<dbReference type="Pfam" id="PF13407">
    <property type="entry name" value="Peripla_BP_4"/>
    <property type="match status" value="1"/>
</dbReference>
<feature type="signal peptide" evidence="4">
    <location>
        <begin position="1"/>
        <end position="23"/>
    </location>
</feature>
<organism evidence="6 7">
    <name type="scientific">Rhizobium rhizogenes</name>
    <name type="common">Agrobacterium rhizogenes</name>
    <dbReference type="NCBI Taxonomy" id="359"/>
    <lineage>
        <taxon>Bacteria</taxon>
        <taxon>Pseudomonadati</taxon>
        <taxon>Pseudomonadota</taxon>
        <taxon>Alphaproteobacteria</taxon>
        <taxon>Hyphomicrobiales</taxon>
        <taxon>Rhizobiaceae</taxon>
        <taxon>Rhizobium/Agrobacterium group</taxon>
        <taxon>Rhizobium</taxon>
    </lineage>
</organism>
<evidence type="ECO:0000313" key="6">
    <source>
        <dbReference type="EMBL" id="PVE50601.1"/>
    </source>
</evidence>
<evidence type="ECO:0000256" key="4">
    <source>
        <dbReference type="SAM" id="SignalP"/>
    </source>
</evidence>
<evidence type="ECO:0000313" key="7">
    <source>
        <dbReference type="Proteomes" id="UP000244335"/>
    </source>
</evidence>
<dbReference type="PANTHER" id="PTHR46847:SF1">
    <property type="entry name" value="D-ALLOSE-BINDING PERIPLASMIC PROTEIN-RELATED"/>
    <property type="match status" value="1"/>
</dbReference>
<dbReference type="CDD" id="cd06306">
    <property type="entry name" value="PBP1_TorT-like"/>
    <property type="match status" value="1"/>
</dbReference>
<dbReference type="GO" id="GO:0030313">
    <property type="term" value="C:cell envelope"/>
    <property type="evidence" value="ECO:0007669"/>
    <property type="project" value="UniProtKB-SubCell"/>
</dbReference>
<sequence length="353" mass="37308">MSRSKISSATAMVVLLAATSAHAADWYPFKLQASTTSKAADAKLIDYTPPQKASKAWNICVLYPHMQDSYWVSVSYGLTEEAKRLGVNVTALQAGGYSNLPKQLSQFDDCLSSKADAILIAAVSEAGTAAKISESVQKGVVTIGLVNDLLEAPVTAKITQDVRQKGVDSGKYLVKQLGDKGGNVVAFPGPQGSGWAERYMDGFREALNGSKVNLLAAQFGEASIPAQQKLVEDAIQTYPDLTAIWGGAPTAEAAIGSVKEAGLENTTIVAAYENETMLKAVKAGQVSAVATEYPVIMGRIGIDLAVAALEKKLEYKTLVVPVGLVTKDNIATFDTTQIFAPEGTRPVFSVKAN</sequence>
<proteinExistence type="inferred from homology"/>
<dbReference type="AlphaFoldDB" id="A0AA92H7G5"/>
<dbReference type="InterPro" id="IPR025997">
    <property type="entry name" value="SBP_2_dom"/>
</dbReference>
<dbReference type="PANTHER" id="PTHR46847">
    <property type="entry name" value="D-ALLOSE-BINDING PERIPLASMIC PROTEIN-RELATED"/>
    <property type="match status" value="1"/>
</dbReference>
<evidence type="ECO:0000256" key="3">
    <source>
        <dbReference type="ARBA" id="ARBA00022729"/>
    </source>
</evidence>
<comment type="similarity">
    <text evidence="2">Belongs to the bacterial solute-binding protein 2 family.</text>
</comment>
<gene>
    <name evidence="6" type="ORF">DC430_20650</name>
</gene>
<dbReference type="RefSeq" id="WP_116494682.1">
    <property type="nucleotide sequence ID" value="NZ_QDFR01000010.1"/>
</dbReference>
<dbReference type="Gene3D" id="3.40.50.2300">
    <property type="match status" value="2"/>
</dbReference>
<dbReference type="Proteomes" id="UP000244335">
    <property type="component" value="Unassembled WGS sequence"/>
</dbReference>
<evidence type="ECO:0000256" key="1">
    <source>
        <dbReference type="ARBA" id="ARBA00004196"/>
    </source>
</evidence>
<reference evidence="6 7" key="1">
    <citation type="submission" date="2018-04" db="EMBL/GenBank/DDBJ databases">
        <authorList>
            <person name="Hagen T."/>
        </authorList>
    </citation>
    <scope>NUCLEOTIDE SEQUENCE [LARGE SCALE GENOMIC DNA]</scope>
    <source>
        <strain evidence="6 7">TPD7009</strain>
    </source>
</reference>
<dbReference type="EMBL" id="QDFR01000010">
    <property type="protein sequence ID" value="PVE50601.1"/>
    <property type="molecule type" value="Genomic_DNA"/>
</dbReference>
<comment type="caution">
    <text evidence="6">The sequence shown here is derived from an EMBL/GenBank/DDBJ whole genome shotgun (WGS) entry which is preliminary data.</text>
</comment>
<keyword evidence="3 4" id="KW-0732">Signal</keyword>
<dbReference type="SUPFAM" id="SSF53822">
    <property type="entry name" value="Periplasmic binding protein-like I"/>
    <property type="match status" value="1"/>
</dbReference>
<evidence type="ECO:0000259" key="5">
    <source>
        <dbReference type="Pfam" id="PF13407"/>
    </source>
</evidence>
<dbReference type="NCBIfam" id="NF008185">
    <property type="entry name" value="PRK10936.1"/>
    <property type="match status" value="1"/>
</dbReference>